<keyword evidence="2" id="KW-0812">Transmembrane</keyword>
<dbReference type="AlphaFoldDB" id="A0A8S1F0P3"/>
<keyword evidence="2" id="KW-0472">Membrane</keyword>
<dbReference type="EMBL" id="CADEPM010000005">
    <property type="protein sequence ID" value="CAB3405961.1"/>
    <property type="molecule type" value="Genomic_DNA"/>
</dbReference>
<dbReference type="Proteomes" id="UP000494206">
    <property type="component" value="Unassembled WGS sequence"/>
</dbReference>
<protein>
    <submittedName>
        <fullName evidence="3">Uncharacterized protein</fullName>
    </submittedName>
</protein>
<keyword evidence="1" id="KW-0175">Coiled coil</keyword>
<gene>
    <name evidence="3" type="ORF">CBOVIS_LOCUS8095</name>
</gene>
<evidence type="ECO:0000256" key="1">
    <source>
        <dbReference type="SAM" id="Coils"/>
    </source>
</evidence>
<sequence length="218" mass="25027">MLTNARLAIGRVALSKMHIPPHQNVRLRCLDEACTSLIRLLIMIAFLSVFLSTLFFVFYIYYWKNSGLLRRKNFSKNDHEQNTQEDIEEDLKETAKMESIPSIALLAEPAVSSPITNCEALETSSLSSSSICHRPQNLEIAVVALHEQTEPTFVPRLLSDDYELANKSIEQRKLEIQRLIKRIEQARCQHEKFSNRLKSAQRITDMSPNSFTHHSCLL</sequence>
<reference evidence="3 4" key="1">
    <citation type="submission" date="2020-04" db="EMBL/GenBank/DDBJ databases">
        <authorList>
            <person name="Laetsch R D."/>
            <person name="Stevens L."/>
            <person name="Kumar S."/>
            <person name="Blaxter L. M."/>
        </authorList>
    </citation>
    <scope>NUCLEOTIDE SEQUENCE [LARGE SCALE GENOMIC DNA]</scope>
</reference>
<evidence type="ECO:0000313" key="3">
    <source>
        <dbReference type="EMBL" id="CAB3405961.1"/>
    </source>
</evidence>
<keyword evidence="2" id="KW-1133">Transmembrane helix</keyword>
<keyword evidence="4" id="KW-1185">Reference proteome</keyword>
<dbReference type="OrthoDB" id="5876302at2759"/>
<evidence type="ECO:0000313" key="4">
    <source>
        <dbReference type="Proteomes" id="UP000494206"/>
    </source>
</evidence>
<accession>A0A8S1F0P3</accession>
<organism evidence="3 4">
    <name type="scientific">Caenorhabditis bovis</name>
    <dbReference type="NCBI Taxonomy" id="2654633"/>
    <lineage>
        <taxon>Eukaryota</taxon>
        <taxon>Metazoa</taxon>
        <taxon>Ecdysozoa</taxon>
        <taxon>Nematoda</taxon>
        <taxon>Chromadorea</taxon>
        <taxon>Rhabditida</taxon>
        <taxon>Rhabditina</taxon>
        <taxon>Rhabditomorpha</taxon>
        <taxon>Rhabditoidea</taxon>
        <taxon>Rhabditidae</taxon>
        <taxon>Peloderinae</taxon>
        <taxon>Caenorhabditis</taxon>
    </lineage>
</organism>
<feature type="coiled-coil region" evidence="1">
    <location>
        <begin position="166"/>
        <end position="203"/>
    </location>
</feature>
<evidence type="ECO:0000256" key="2">
    <source>
        <dbReference type="SAM" id="Phobius"/>
    </source>
</evidence>
<feature type="transmembrane region" description="Helical" evidence="2">
    <location>
        <begin position="40"/>
        <end position="62"/>
    </location>
</feature>
<comment type="caution">
    <text evidence="3">The sequence shown here is derived from an EMBL/GenBank/DDBJ whole genome shotgun (WGS) entry which is preliminary data.</text>
</comment>
<proteinExistence type="predicted"/>
<name>A0A8S1F0P3_9PELO</name>